<evidence type="ECO:0000313" key="2">
    <source>
        <dbReference type="EMBL" id="MEF3365331.1"/>
    </source>
</evidence>
<dbReference type="RefSeq" id="WP_332080238.1">
    <property type="nucleotide sequence ID" value="NZ_JAZHYN010000004.1"/>
</dbReference>
<gene>
    <name evidence="2" type="ORF">V3H18_02155</name>
</gene>
<accession>A0ABU7XD68</accession>
<protein>
    <submittedName>
        <fullName evidence="2">Uncharacterized protein</fullName>
    </submittedName>
</protein>
<organism evidence="2 3">
    <name type="scientific">Methylocystis borbori</name>
    <dbReference type="NCBI Taxonomy" id="3118750"/>
    <lineage>
        <taxon>Bacteria</taxon>
        <taxon>Pseudomonadati</taxon>
        <taxon>Pseudomonadota</taxon>
        <taxon>Alphaproteobacteria</taxon>
        <taxon>Hyphomicrobiales</taxon>
        <taxon>Methylocystaceae</taxon>
        <taxon>Methylocystis</taxon>
    </lineage>
</organism>
<evidence type="ECO:0000313" key="3">
    <source>
        <dbReference type="Proteomes" id="UP001350748"/>
    </source>
</evidence>
<reference evidence="2 3" key="1">
    <citation type="submission" date="2024-02" db="EMBL/GenBank/DDBJ databases">
        <authorList>
            <person name="Grouzdev D."/>
        </authorList>
    </citation>
    <scope>NUCLEOTIDE SEQUENCE [LARGE SCALE GENOMIC DNA]</scope>
    <source>
        <strain evidence="2 3">9N</strain>
    </source>
</reference>
<evidence type="ECO:0000256" key="1">
    <source>
        <dbReference type="SAM" id="MobiDB-lite"/>
    </source>
</evidence>
<comment type="caution">
    <text evidence="2">The sequence shown here is derived from an EMBL/GenBank/DDBJ whole genome shotgun (WGS) entry which is preliminary data.</text>
</comment>
<name>A0ABU7XD68_9HYPH</name>
<dbReference type="EMBL" id="JAZHYN010000004">
    <property type="protein sequence ID" value="MEF3365331.1"/>
    <property type="molecule type" value="Genomic_DNA"/>
</dbReference>
<feature type="region of interest" description="Disordered" evidence="1">
    <location>
        <begin position="1"/>
        <end position="33"/>
    </location>
</feature>
<proteinExistence type="predicted"/>
<dbReference type="Proteomes" id="UP001350748">
    <property type="component" value="Unassembled WGS sequence"/>
</dbReference>
<sequence length="49" mass="5674">MAKGQRRGNREVKKPKKDKPHDVAATDKGSSWLTVEKLQSREIEAKRRK</sequence>
<feature type="compositionally biased region" description="Basic residues" evidence="1">
    <location>
        <begin position="1"/>
        <end position="18"/>
    </location>
</feature>
<keyword evidence="3" id="KW-1185">Reference proteome</keyword>